<name>A0AAC9QRH5_EUBLI</name>
<organism evidence="2 3">
    <name type="scientific">Eubacterium limosum</name>
    <dbReference type="NCBI Taxonomy" id="1736"/>
    <lineage>
        <taxon>Bacteria</taxon>
        <taxon>Bacillati</taxon>
        <taxon>Bacillota</taxon>
        <taxon>Clostridia</taxon>
        <taxon>Eubacteriales</taxon>
        <taxon>Eubacteriaceae</taxon>
        <taxon>Eubacterium</taxon>
    </lineage>
</organism>
<dbReference type="PANTHER" id="PTHR38342:SF2">
    <property type="entry name" value="INNER MEMBRANE OR EXPORTED"/>
    <property type="match status" value="1"/>
</dbReference>
<dbReference type="InterPro" id="IPR005180">
    <property type="entry name" value="DUF302"/>
</dbReference>
<proteinExistence type="predicted"/>
<dbReference type="CDD" id="cd14797">
    <property type="entry name" value="DUF302"/>
    <property type="match status" value="1"/>
</dbReference>
<dbReference type="Pfam" id="PF03625">
    <property type="entry name" value="DUF302"/>
    <property type="match status" value="1"/>
</dbReference>
<dbReference type="Proteomes" id="UP000192391">
    <property type="component" value="Chromosome"/>
</dbReference>
<dbReference type="EMBL" id="CP019962">
    <property type="protein sequence ID" value="ARD64389.1"/>
    <property type="molecule type" value="Genomic_DNA"/>
</dbReference>
<evidence type="ECO:0000313" key="2">
    <source>
        <dbReference type="EMBL" id="ARD64389.1"/>
    </source>
</evidence>
<reference evidence="3" key="1">
    <citation type="journal article" date="2017" name="Sci. Rep.">
        <title>Determination of the Genome and Primary Transcriptome of Syngas Fermenting Eubacterium limosum ATCC 8486.</title>
        <authorList>
            <person name="Song Y."/>
            <person name="Shin J."/>
            <person name="Jeong Y."/>
            <person name="Jin S."/>
            <person name="Lee J.K."/>
            <person name="Kim D.R."/>
            <person name="Kim S.C."/>
            <person name="Cho S."/>
            <person name="Cho B.K."/>
        </authorList>
    </citation>
    <scope>NUCLEOTIDE SEQUENCE [LARGE SCALE GENOMIC DNA]</scope>
    <source>
        <strain evidence="3">ATCC 8486</strain>
    </source>
</reference>
<evidence type="ECO:0000259" key="1">
    <source>
        <dbReference type="Pfam" id="PF03625"/>
    </source>
</evidence>
<dbReference type="SUPFAM" id="SSF103247">
    <property type="entry name" value="TT1751-like"/>
    <property type="match status" value="1"/>
</dbReference>
<evidence type="ECO:0000313" key="3">
    <source>
        <dbReference type="Proteomes" id="UP000192391"/>
    </source>
</evidence>
<protein>
    <recommendedName>
        <fullName evidence="1">DUF302 domain-containing protein</fullName>
    </recommendedName>
</protein>
<dbReference type="RefSeq" id="WP_038351076.1">
    <property type="nucleotide sequence ID" value="NZ_CP019962.1"/>
</dbReference>
<feature type="domain" description="DUF302" evidence="1">
    <location>
        <begin position="42"/>
        <end position="101"/>
    </location>
</feature>
<sequence length="136" mass="14980">MKTQHYDGSRLYLYAGQLPVDETVKRLEALLQEKNIPVFAKFDHALNASQVGLDLRPTTVLVFGSPQVGTGLMQADQSISLDLPLRISVWEDEAGSTWLAFPKTAKMAEAYGLENHPVIPKMEALMESLVQAAGRP</sequence>
<dbReference type="Gene3D" id="3.30.310.70">
    <property type="entry name" value="TT1751-like domain"/>
    <property type="match status" value="1"/>
</dbReference>
<gene>
    <name evidence="2" type="ORF">B2M23_01960</name>
</gene>
<dbReference type="PANTHER" id="PTHR38342">
    <property type="entry name" value="SLR5037 PROTEIN"/>
    <property type="match status" value="1"/>
</dbReference>
<dbReference type="KEGG" id="elim:B2M23_01960"/>
<dbReference type="AlphaFoldDB" id="A0AAC9QRH5"/>
<dbReference type="InterPro" id="IPR035923">
    <property type="entry name" value="TT1751-like_sf"/>
</dbReference>
<accession>A0AAC9QRH5</accession>